<dbReference type="EMBL" id="UYRR01017013">
    <property type="protein sequence ID" value="VDK28733.1"/>
    <property type="molecule type" value="Genomic_DNA"/>
</dbReference>
<accession>A0A3P6PHA4</accession>
<protein>
    <submittedName>
        <fullName evidence="1">Uncharacterized protein</fullName>
    </submittedName>
</protein>
<organism evidence="1 2">
    <name type="scientific">Anisakis simplex</name>
    <name type="common">Herring worm</name>
    <dbReference type="NCBI Taxonomy" id="6269"/>
    <lineage>
        <taxon>Eukaryota</taxon>
        <taxon>Metazoa</taxon>
        <taxon>Ecdysozoa</taxon>
        <taxon>Nematoda</taxon>
        <taxon>Chromadorea</taxon>
        <taxon>Rhabditida</taxon>
        <taxon>Spirurina</taxon>
        <taxon>Ascaridomorpha</taxon>
        <taxon>Ascaridoidea</taxon>
        <taxon>Anisakidae</taxon>
        <taxon>Anisakis</taxon>
        <taxon>Anisakis simplex complex</taxon>
    </lineage>
</organism>
<name>A0A3P6PHA4_ANISI</name>
<evidence type="ECO:0000313" key="2">
    <source>
        <dbReference type="Proteomes" id="UP000267096"/>
    </source>
</evidence>
<dbReference type="AlphaFoldDB" id="A0A3P6PHA4"/>
<evidence type="ECO:0000313" key="1">
    <source>
        <dbReference type="EMBL" id="VDK28733.1"/>
    </source>
</evidence>
<sequence length="84" mass="8968">MVDALADPRAYLSAQEKRKEALHNMGVDDADILEIPANKSNASKSSLLRINGSATNHGGDIDMSTGSKMDTINRGVALVEMLLL</sequence>
<reference evidence="1 2" key="1">
    <citation type="submission" date="2018-11" db="EMBL/GenBank/DDBJ databases">
        <authorList>
            <consortium name="Pathogen Informatics"/>
        </authorList>
    </citation>
    <scope>NUCLEOTIDE SEQUENCE [LARGE SCALE GENOMIC DNA]</scope>
</reference>
<gene>
    <name evidence="1" type="ORF">ASIM_LOCUS7203</name>
</gene>
<keyword evidence="2" id="KW-1185">Reference proteome</keyword>
<dbReference type="Proteomes" id="UP000267096">
    <property type="component" value="Unassembled WGS sequence"/>
</dbReference>
<proteinExistence type="predicted"/>